<evidence type="ECO:0000256" key="1">
    <source>
        <dbReference type="SAM" id="MobiDB-lite"/>
    </source>
</evidence>
<feature type="region of interest" description="Disordered" evidence="1">
    <location>
        <begin position="40"/>
        <end position="88"/>
    </location>
</feature>
<accession>A0A077RC06</accession>
<feature type="region of interest" description="Disordered" evidence="1">
    <location>
        <begin position="106"/>
        <end position="130"/>
    </location>
</feature>
<feature type="non-terminal residue" evidence="2">
    <location>
        <position position="1"/>
    </location>
</feature>
<proteinExistence type="predicted"/>
<sequence>MLFHLTTIPGLYSSTPWMTGQPPTPMATYRIWRIPRRETKGQWVPSVRTHRQPKPAPGARRSILGSPPDRHSRRGARGIRSPDPSTPYLTNLRMLASATRKALPCSIPAPPPLSLLPKWSQRPTFLPTPS</sequence>
<dbReference type="EMBL" id="HG529923">
    <property type="protein sequence ID" value="CDI57113.1"/>
    <property type="molecule type" value="Genomic_DNA"/>
</dbReference>
<protein>
    <submittedName>
        <fullName evidence="2">Uncharacterized protein</fullName>
    </submittedName>
</protein>
<reference evidence="2" key="1">
    <citation type="journal article" date="2014" name="Genome Biol. Evol.">
        <title>Gene Loss Rather Than Gene Gain Is Associated with a Host Jump from Monocots to Dicots in the Smut Fungus Melanopsichium pennsylvanicum.</title>
        <authorList>
            <person name="Sharma R."/>
            <person name="Mishra B."/>
            <person name="Runge F."/>
            <person name="Thines M."/>
        </authorList>
    </citation>
    <scope>NUCLEOTIDE SEQUENCE</scope>
    <source>
        <strain evidence="2">4</strain>
    </source>
</reference>
<name>A0A077RC06_9BASI</name>
<dbReference type="AlphaFoldDB" id="A0A077RC06"/>
<organism evidence="2">
    <name type="scientific">Melanopsichium pennsylvanicum 4</name>
    <dbReference type="NCBI Taxonomy" id="1398559"/>
    <lineage>
        <taxon>Eukaryota</taxon>
        <taxon>Fungi</taxon>
        <taxon>Dikarya</taxon>
        <taxon>Basidiomycota</taxon>
        <taxon>Ustilaginomycotina</taxon>
        <taxon>Ustilaginomycetes</taxon>
        <taxon>Ustilaginales</taxon>
        <taxon>Ustilaginaceae</taxon>
        <taxon>Melanopsichium</taxon>
    </lineage>
</organism>
<evidence type="ECO:0000313" key="2">
    <source>
        <dbReference type="EMBL" id="CDI57113.1"/>
    </source>
</evidence>
<feature type="non-terminal residue" evidence="2">
    <location>
        <position position="130"/>
    </location>
</feature>